<evidence type="ECO:0000256" key="2">
    <source>
        <dbReference type="ARBA" id="ARBA00010794"/>
    </source>
</evidence>
<comment type="similarity">
    <text evidence="2">Belongs to the polyprenol kinase family.</text>
</comment>
<keyword evidence="4" id="KW-0934">Plastid</keyword>
<organism evidence="16 17">
    <name type="scientific">Coccomyxa viridis</name>
    <dbReference type="NCBI Taxonomy" id="1274662"/>
    <lineage>
        <taxon>Eukaryota</taxon>
        <taxon>Viridiplantae</taxon>
        <taxon>Chlorophyta</taxon>
        <taxon>core chlorophytes</taxon>
        <taxon>Trebouxiophyceae</taxon>
        <taxon>Trebouxiophyceae incertae sedis</taxon>
        <taxon>Coccomyxaceae</taxon>
        <taxon>Coccomyxa</taxon>
    </lineage>
</organism>
<evidence type="ECO:0000313" key="17">
    <source>
        <dbReference type="Proteomes" id="UP001497392"/>
    </source>
</evidence>
<evidence type="ECO:0000256" key="13">
    <source>
        <dbReference type="ARBA" id="ARBA00048889"/>
    </source>
</evidence>
<proteinExistence type="inferred from homology"/>
<keyword evidence="17" id="KW-1185">Reference proteome</keyword>
<evidence type="ECO:0000256" key="3">
    <source>
        <dbReference type="ARBA" id="ARBA00022528"/>
    </source>
</evidence>
<reference evidence="16 17" key="1">
    <citation type="submission" date="2024-06" db="EMBL/GenBank/DDBJ databases">
        <authorList>
            <person name="Kraege A."/>
            <person name="Thomma B."/>
        </authorList>
    </citation>
    <scope>NUCLEOTIDE SEQUENCE [LARGE SCALE GENOMIC DNA]</scope>
</reference>
<comment type="catalytic activity">
    <reaction evidence="13">
        <text>phytol + CTP = phytyl phosphate + CDP + H(+)</text>
        <dbReference type="Rhea" id="RHEA:38055"/>
        <dbReference type="ChEBI" id="CHEBI:15378"/>
        <dbReference type="ChEBI" id="CHEBI:17327"/>
        <dbReference type="ChEBI" id="CHEBI:37563"/>
        <dbReference type="ChEBI" id="CHEBI:58069"/>
        <dbReference type="ChEBI" id="CHEBI:75483"/>
        <dbReference type="EC" id="2.7.1.182"/>
    </reaction>
</comment>
<protein>
    <recommendedName>
        <fullName evidence="12">phytol kinase</fullName>
        <ecNumber evidence="12">2.7.1.182</ecNumber>
    </recommendedName>
</protein>
<keyword evidence="7" id="KW-0418">Kinase</keyword>
<dbReference type="InterPro" id="IPR039606">
    <property type="entry name" value="Phytol/farnesol_kinase"/>
</dbReference>
<evidence type="ECO:0000256" key="5">
    <source>
        <dbReference type="ARBA" id="ARBA00022679"/>
    </source>
</evidence>
<keyword evidence="3" id="KW-0150">Chloroplast</keyword>
<evidence type="ECO:0000256" key="12">
    <source>
        <dbReference type="ARBA" id="ARBA00039024"/>
    </source>
</evidence>
<dbReference type="Pfam" id="PF01148">
    <property type="entry name" value="CTP_transf_1"/>
    <property type="match status" value="1"/>
</dbReference>
<evidence type="ECO:0000256" key="9">
    <source>
        <dbReference type="ARBA" id="ARBA00022989"/>
    </source>
</evidence>
<keyword evidence="10 14" id="KW-0472">Membrane</keyword>
<dbReference type="PANTHER" id="PTHR32523">
    <property type="entry name" value="PHYTOL KINASE 1, CHLOROPLASTIC"/>
    <property type="match status" value="1"/>
</dbReference>
<keyword evidence="9 14" id="KW-1133">Transmembrane helix</keyword>
<feature type="transmembrane region" description="Helical" evidence="14">
    <location>
        <begin position="127"/>
        <end position="147"/>
    </location>
</feature>
<evidence type="ECO:0000256" key="11">
    <source>
        <dbReference type="ARBA" id="ARBA00024015"/>
    </source>
</evidence>
<evidence type="ECO:0000313" key="16">
    <source>
        <dbReference type="EMBL" id="CAL5229548.1"/>
    </source>
</evidence>
<comment type="subcellular location">
    <subcellularLocation>
        <location evidence="1">Plastid</location>
        <location evidence="1">Chloroplast membrane</location>
        <topology evidence="1">Multi-pass membrane protein</topology>
    </subcellularLocation>
</comment>
<keyword evidence="6 14" id="KW-0812">Transmembrane</keyword>
<comment type="caution">
    <text evidence="16">The sequence shown here is derived from an EMBL/GenBank/DDBJ whole genome shotgun (WGS) entry which is preliminary data.</text>
</comment>
<accession>A0ABP1GFT5</accession>
<evidence type="ECO:0000256" key="14">
    <source>
        <dbReference type="SAM" id="Phobius"/>
    </source>
</evidence>
<dbReference type="PANTHER" id="PTHR32523:SF8">
    <property type="entry name" value="DOLICHOL KINASE"/>
    <property type="match status" value="1"/>
</dbReference>
<dbReference type="EC" id="2.7.1.182" evidence="12"/>
<evidence type="ECO:0000256" key="6">
    <source>
        <dbReference type="ARBA" id="ARBA00022692"/>
    </source>
</evidence>
<gene>
    <name evidence="16" type="primary">g12896</name>
    <name evidence="16" type="ORF">VP750_LOCUS11454</name>
</gene>
<feature type="transmembrane region" description="Helical" evidence="14">
    <location>
        <begin position="20"/>
        <end position="42"/>
    </location>
</feature>
<evidence type="ECO:0000256" key="8">
    <source>
        <dbReference type="ARBA" id="ARBA00022946"/>
    </source>
</evidence>
<evidence type="ECO:0000256" key="7">
    <source>
        <dbReference type="ARBA" id="ARBA00022777"/>
    </source>
</evidence>
<dbReference type="EMBL" id="CAXHTA020000021">
    <property type="protein sequence ID" value="CAL5229548.1"/>
    <property type="molecule type" value="Genomic_DNA"/>
</dbReference>
<evidence type="ECO:0000256" key="4">
    <source>
        <dbReference type="ARBA" id="ARBA00022640"/>
    </source>
</evidence>
<evidence type="ECO:0000256" key="10">
    <source>
        <dbReference type="ARBA" id="ARBA00023136"/>
    </source>
</evidence>
<name>A0ABP1GFT5_9CHLO</name>
<evidence type="ECO:0000256" key="15">
    <source>
        <dbReference type="SAM" id="SignalP"/>
    </source>
</evidence>
<feature type="signal peptide" evidence="15">
    <location>
        <begin position="1"/>
        <end position="17"/>
    </location>
</feature>
<evidence type="ECO:0000256" key="1">
    <source>
        <dbReference type="ARBA" id="ARBA00004508"/>
    </source>
</evidence>
<feature type="transmembrane region" description="Helical" evidence="14">
    <location>
        <begin position="63"/>
        <end position="82"/>
    </location>
</feature>
<keyword evidence="15" id="KW-0732">Signal</keyword>
<comment type="pathway">
    <text evidence="11">Cofactor biosynthesis; tocopherol biosynthesis.</text>
</comment>
<dbReference type="Proteomes" id="UP001497392">
    <property type="component" value="Unassembled WGS sequence"/>
</dbReference>
<keyword evidence="8" id="KW-0809">Transit peptide</keyword>
<sequence length="201" mass="20838">MHIGNGLLFIMFWPTFSRQPAARLICAAVPALAAVHFALVGLGITADEALVKSATRSGQRQELLRGPFMYGSVISAITAMYWRDSPVGVAAIAVLCAGDGFADIIGRRYGEHNKLPHSPSKSWAGSGACMGAGWVASMACVLLMQAAGGKDGPLHALGVDDIVRGCGVASFIGALTESLPVPEIDNITVPLAVALAGQYAF</sequence>
<feature type="chain" id="PRO_5045749798" description="phytol kinase" evidence="15">
    <location>
        <begin position="18"/>
        <end position="201"/>
    </location>
</feature>
<keyword evidence="5" id="KW-0808">Transferase</keyword>